<comment type="caution">
    <text evidence="1">The sequence shown here is derived from an EMBL/GenBank/DDBJ whole genome shotgun (WGS) entry which is preliminary data.</text>
</comment>
<proteinExistence type="predicted"/>
<name>A0ABR5J2I9_9ACTN</name>
<gene>
    <name evidence="1" type="ORF">ADK38_24365</name>
</gene>
<evidence type="ECO:0000313" key="2">
    <source>
        <dbReference type="Proteomes" id="UP000037020"/>
    </source>
</evidence>
<protein>
    <submittedName>
        <fullName evidence="1">Uncharacterized protein</fullName>
    </submittedName>
</protein>
<keyword evidence="2" id="KW-1185">Reference proteome</keyword>
<dbReference type="Proteomes" id="UP000037020">
    <property type="component" value="Unassembled WGS sequence"/>
</dbReference>
<dbReference type="EMBL" id="LGUT01002119">
    <property type="protein sequence ID" value="KOG87625.1"/>
    <property type="molecule type" value="Genomic_DNA"/>
</dbReference>
<evidence type="ECO:0000313" key="1">
    <source>
        <dbReference type="EMBL" id="KOG87625.1"/>
    </source>
</evidence>
<accession>A0ABR5J2I9</accession>
<dbReference type="RefSeq" id="WP_030878615.1">
    <property type="nucleotide sequence ID" value="NZ_JBIRHZ010000002.1"/>
</dbReference>
<dbReference type="Gene3D" id="1.10.287.1060">
    <property type="entry name" value="ESAT-6-like"/>
    <property type="match status" value="1"/>
</dbReference>
<organism evidence="1 2">
    <name type="scientific">Streptomyces varsoviensis</name>
    <dbReference type="NCBI Taxonomy" id="67373"/>
    <lineage>
        <taxon>Bacteria</taxon>
        <taxon>Bacillati</taxon>
        <taxon>Actinomycetota</taxon>
        <taxon>Actinomycetes</taxon>
        <taxon>Kitasatosporales</taxon>
        <taxon>Streptomycetaceae</taxon>
        <taxon>Streptomyces</taxon>
    </lineage>
</organism>
<reference evidence="1 2" key="1">
    <citation type="submission" date="2015-07" db="EMBL/GenBank/DDBJ databases">
        <authorList>
            <person name="Ju K.-S."/>
            <person name="Doroghazi J.R."/>
            <person name="Metcalf W.W."/>
        </authorList>
    </citation>
    <scope>NUCLEOTIDE SEQUENCE [LARGE SCALE GENOMIC DNA]</scope>
    <source>
        <strain evidence="1 2">NRRL B-3589</strain>
    </source>
</reference>
<sequence length="122" mass="12865">MGEGHDSGKVLNIKTADIKSAAPVFQKQSVALSKALKLLITTLDGYGEPWGDDKPGKKFGKDYSPNQKQLERVAGIAVLGLVSIHEALDDMADGHVDNDEVIAGIFTKEKHQGGGGHGKGAE</sequence>